<proteinExistence type="predicted"/>
<evidence type="ECO:0000313" key="2">
    <source>
        <dbReference type="EMBL" id="CAK1598348.1"/>
    </source>
</evidence>
<name>A0AAV1LSC0_9NEOP</name>
<accession>A0AAV1LSC0</accession>
<evidence type="ECO:0000313" key="3">
    <source>
        <dbReference type="Proteomes" id="UP001314205"/>
    </source>
</evidence>
<dbReference type="Proteomes" id="UP001314205">
    <property type="component" value="Unassembled WGS sequence"/>
</dbReference>
<dbReference type="InterPro" id="IPR005135">
    <property type="entry name" value="Endo/exonuclease/phosphatase"/>
</dbReference>
<keyword evidence="3" id="KW-1185">Reference proteome</keyword>
<comment type="caution">
    <text evidence="2">The sequence shown here is derived from an EMBL/GenBank/DDBJ whole genome shotgun (WGS) entry which is preliminary data.</text>
</comment>
<dbReference type="Pfam" id="PF03372">
    <property type="entry name" value="Exo_endo_phos"/>
    <property type="match status" value="1"/>
</dbReference>
<dbReference type="Gene3D" id="3.60.10.10">
    <property type="entry name" value="Endonuclease/exonuclease/phosphatase"/>
    <property type="match status" value="1"/>
</dbReference>
<evidence type="ECO:0000259" key="1">
    <source>
        <dbReference type="Pfam" id="PF03372"/>
    </source>
</evidence>
<organism evidence="2 3">
    <name type="scientific">Parnassius mnemosyne</name>
    <name type="common">clouded apollo</name>
    <dbReference type="NCBI Taxonomy" id="213953"/>
    <lineage>
        <taxon>Eukaryota</taxon>
        <taxon>Metazoa</taxon>
        <taxon>Ecdysozoa</taxon>
        <taxon>Arthropoda</taxon>
        <taxon>Hexapoda</taxon>
        <taxon>Insecta</taxon>
        <taxon>Pterygota</taxon>
        <taxon>Neoptera</taxon>
        <taxon>Endopterygota</taxon>
        <taxon>Lepidoptera</taxon>
        <taxon>Glossata</taxon>
        <taxon>Ditrysia</taxon>
        <taxon>Papilionoidea</taxon>
        <taxon>Papilionidae</taxon>
        <taxon>Parnassiinae</taxon>
        <taxon>Parnassini</taxon>
        <taxon>Parnassius</taxon>
        <taxon>Driopa</taxon>
    </lineage>
</organism>
<reference evidence="2 3" key="1">
    <citation type="submission" date="2023-11" db="EMBL/GenBank/DDBJ databases">
        <authorList>
            <person name="Hedman E."/>
            <person name="Englund M."/>
            <person name="Stromberg M."/>
            <person name="Nyberg Akerstrom W."/>
            <person name="Nylinder S."/>
            <person name="Jareborg N."/>
            <person name="Kallberg Y."/>
            <person name="Kronander E."/>
        </authorList>
    </citation>
    <scope>NUCLEOTIDE SEQUENCE [LARGE SCALE GENOMIC DNA]</scope>
</reference>
<dbReference type="SUPFAM" id="SSF56219">
    <property type="entry name" value="DNase I-like"/>
    <property type="match status" value="1"/>
</dbReference>
<dbReference type="GO" id="GO:0003824">
    <property type="term" value="F:catalytic activity"/>
    <property type="evidence" value="ECO:0007669"/>
    <property type="project" value="InterPro"/>
</dbReference>
<dbReference type="InterPro" id="IPR036691">
    <property type="entry name" value="Endo/exonu/phosph_ase_sf"/>
</dbReference>
<dbReference type="EMBL" id="CAVLGL010000104">
    <property type="protein sequence ID" value="CAK1598348.1"/>
    <property type="molecule type" value="Genomic_DNA"/>
</dbReference>
<dbReference type="AlphaFoldDB" id="A0AAV1LSC0"/>
<protein>
    <recommendedName>
        <fullName evidence="1">Endonuclease/exonuclease/phosphatase domain-containing protein</fullName>
    </recommendedName>
</protein>
<sequence>MLGDSEWQVVRNKSAKRYKLIGQKGCAPTAPNGKFKAADIKIPILISNVSKDTSEEDINNYIRSLNDLQSISKKSDVVALQETCLLLHDIPVLGTISNDFEYTGKSAVDTSTGPLIGRPYGGVAILWRKGIFDSVSIIKCTNDRIVAIKASIGRRAILVFSVYMPTNSLTNLPIFTDVLGEINAIIDNENVESVFILGDFNAHPHELFYNELIAFCSEQSWVCADVEKLGQQSNTYTYCDAS</sequence>
<feature type="domain" description="Endonuclease/exonuclease/phosphatase" evidence="1">
    <location>
        <begin position="59"/>
        <end position="209"/>
    </location>
</feature>
<gene>
    <name evidence="2" type="ORF">PARMNEM_LOCUS17346</name>
</gene>